<proteinExistence type="predicted"/>
<dbReference type="Gene3D" id="3.10.450.160">
    <property type="entry name" value="inner membrane protein cigr"/>
    <property type="match status" value="1"/>
</dbReference>
<dbReference type="RefSeq" id="WP_277094435.1">
    <property type="nucleotide sequence ID" value="NZ_VTDN01000002.1"/>
</dbReference>
<evidence type="ECO:0000313" key="3">
    <source>
        <dbReference type="EMBL" id="MEB5475931.1"/>
    </source>
</evidence>
<gene>
    <name evidence="3" type="ORF">I2F25_02455</name>
</gene>
<keyword evidence="2" id="KW-0732">Signal</keyword>
<reference evidence="3 4" key="1">
    <citation type="submission" date="2019-08" db="EMBL/GenBank/DDBJ databases">
        <title>Five species of Acinetobacter isolated from floral nectar and animal pollinators.</title>
        <authorList>
            <person name="Hendry T.A."/>
        </authorList>
    </citation>
    <scope>NUCLEOTIDE SEQUENCE [LARGE SCALE GENOMIC DNA]</scope>
    <source>
        <strain evidence="3 4">MD18.27</strain>
    </source>
</reference>
<feature type="signal peptide" evidence="2">
    <location>
        <begin position="1"/>
        <end position="26"/>
    </location>
</feature>
<dbReference type="InterPro" id="IPR024572">
    <property type="entry name" value="RcnB"/>
</dbReference>
<dbReference type="Proteomes" id="UP001339883">
    <property type="component" value="Unassembled WGS sequence"/>
</dbReference>
<keyword evidence="4" id="KW-1185">Reference proteome</keyword>
<feature type="compositionally biased region" description="Basic and acidic residues" evidence="1">
    <location>
        <begin position="28"/>
        <end position="38"/>
    </location>
</feature>
<feature type="region of interest" description="Disordered" evidence="1">
    <location>
        <begin position="24"/>
        <end position="89"/>
    </location>
</feature>
<dbReference type="EMBL" id="VTDN01000002">
    <property type="protein sequence ID" value="MEB5475931.1"/>
    <property type="molecule type" value="Genomic_DNA"/>
</dbReference>
<evidence type="ECO:0000256" key="2">
    <source>
        <dbReference type="SAM" id="SignalP"/>
    </source>
</evidence>
<dbReference type="Pfam" id="PF11776">
    <property type="entry name" value="RcnB"/>
    <property type="match status" value="1"/>
</dbReference>
<organism evidence="3 4">
    <name type="scientific">Acinetobacter pollinis</name>
    <dbReference type="NCBI Taxonomy" id="2605270"/>
    <lineage>
        <taxon>Bacteria</taxon>
        <taxon>Pseudomonadati</taxon>
        <taxon>Pseudomonadota</taxon>
        <taxon>Gammaproteobacteria</taxon>
        <taxon>Moraxellales</taxon>
        <taxon>Moraxellaceae</taxon>
        <taxon>Acinetobacter</taxon>
    </lineage>
</organism>
<evidence type="ECO:0000313" key="4">
    <source>
        <dbReference type="Proteomes" id="UP001339883"/>
    </source>
</evidence>
<sequence length="142" mass="15969">MLKFKKRFFTVTLLCGATLMSGLASADPWDRGGDDRGPGPEGRQAPMQNQERHGGHRDRDVGRNEQQDMRGYPNYYHAPSGGQWQQGGHIPKSYWGRNYRVDNWRDNGLPPPPSGHRWLHVDGQYILVAAATGVIASILLHH</sequence>
<evidence type="ECO:0000256" key="1">
    <source>
        <dbReference type="SAM" id="MobiDB-lite"/>
    </source>
</evidence>
<comment type="caution">
    <text evidence="3">The sequence shown here is derived from an EMBL/GenBank/DDBJ whole genome shotgun (WGS) entry which is preliminary data.</text>
</comment>
<name>A0ABU6DPZ9_9GAMM</name>
<protein>
    <submittedName>
        <fullName evidence="3">RcnB family protein</fullName>
    </submittedName>
</protein>
<accession>A0ABU6DPZ9</accession>
<feature type="compositionally biased region" description="Basic and acidic residues" evidence="1">
    <location>
        <begin position="50"/>
        <end position="68"/>
    </location>
</feature>
<feature type="chain" id="PRO_5045765379" evidence="2">
    <location>
        <begin position="27"/>
        <end position="142"/>
    </location>
</feature>